<dbReference type="RefSeq" id="WP_166642800.1">
    <property type="nucleotide sequence ID" value="NZ_SNWI01000001.1"/>
</dbReference>
<keyword evidence="4" id="KW-0472">Membrane</keyword>
<evidence type="ECO:0000259" key="6">
    <source>
        <dbReference type="Pfam" id="PF07980"/>
    </source>
</evidence>
<evidence type="ECO:0000256" key="4">
    <source>
        <dbReference type="ARBA" id="ARBA00023136"/>
    </source>
</evidence>
<dbReference type="PROSITE" id="PS51257">
    <property type="entry name" value="PROKAR_LIPOPROTEIN"/>
    <property type="match status" value="1"/>
</dbReference>
<accession>A0A4R6HCC4</accession>
<evidence type="ECO:0000256" key="5">
    <source>
        <dbReference type="ARBA" id="ARBA00023237"/>
    </source>
</evidence>
<evidence type="ECO:0000313" key="9">
    <source>
        <dbReference type="Proteomes" id="UP000294848"/>
    </source>
</evidence>
<dbReference type="InterPro" id="IPR033985">
    <property type="entry name" value="SusD-like_N"/>
</dbReference>
<evidence type="ECO:0000256" key="3">
    <source>
        <dbReference type="ARBA" id="ARBA00022729"/>
    </source>
</evidence>
<dbReference type="InterPro" id="IPR012944">
    <property type="entry name" value="SusD_RagB_dom"/>
</dbReference>
<comment type="caution">
    <text evidence="8">The sequence shown here is derived from an EMBL/GenBank/DDBJ whole genome shotgun (WGS) entry which is preliminary data.</text>
</comment>
<dbReference type="AlphaFoldDB" id="A0A4R6HCC4"/>
<reference evidence="8 9" key="1">
    <citation type="submission" date="2019-03" db="EMBL/GenBank/DDBJ databases">
        <title>Freshwater and sediment microbial communities from various areas in North America, analyzing microbe dynamics in response to fracking.</title>
        <authorList>
            <person name="Lamendella R."/>
        </authorList>
    </citation>
    <scope>NUCLEOTIDE SEQUENCE [LARGE SCALE GENOMIC DNA]</scope>
    <source>
        <strain evidence="8 9">114D</strain>
    </source>
</reference>
<evidence type="ECO:0000256" key="1">
    <source>
        <dbReference type="ARBA" id="ARBA00004442"/>
    </source>
</evidence>
<keyword evidence="5" id="KW-0998">Cell outer membrane</keyword>
<name>A0A4R6HCC4_9BACT</name>
<feature type="domain" description="RagB/SusD" evidence="6">
    <location>
        <begin position="264"/>
        <end position="547"/>
    </location>
</feature>
<gene>
    <name evidence="8" type="ORF">DET52_101713</name>
</gene>
<sequence length="549" mass="62598">MNRQNKIKISILAVFLGFGLLSCDSELDLFPQNQYANDNFWTSETNAMLALTGVYHGAIDFAGTKTAPTDWWDYYGIILFEHASDNAYDRRGDNASYVQISNGRLLASNAYIKNFWVGSYKRVTICNNFLENIGNVEMDEGRKARMIAETRFVRACQYFYMAQFWESVPLVTTTLSPDEANVVTKASKSELINFVITELNDAVGDLPRYQDISADESGRASKQAALAFLGRTYLAEKRYSEAAQVYKQIMDYGDNIIDPDYASIFIEENETSAENIFSTKYTGGLAPNSVQQYAYPAILKGFHLINPTGDLAEEYEFIDGTPFSFDDPRYNSRNLAENRDPRFAYTFMWDGSDFHGKKYITHPDSASSIDIVSYSKQATRTGFGCRKYCDETYEGTLKFDYGGDVPIIRYAEVLLSYLEAKLEDGDAITQSLLDETINKVRGRESVNMPPVTQTNADLLRPLLRHERRVELAMEGIRYWDLKRWGIMAEKLNGDVWGAPYPDSEKYPTVSKKVDEHSRWYVTTREFREGQDEVWPIPESETNINPNLLN</sequence>
<organism evidence="8 9">
    <name type="scientific">Sunxiuqinia elliptica</name>
    <dbReference type="NCBI Taxonomy" id="655355"/>
    <lineage>
        <taxon>Bacteria</taxon>
        <taxon>Pseudomonadati</taxon>
        <taxon>Bacteroidota</taxon>
        <taxon>Bacteroidia</taxon>
        <taxon>Marinilabiliales</taxon>
        <taxon>Prolixibacteraceae</taxon>
        <taxon>Sunxiuqinia</taxon>
    </lineage>
</organism>
<dbReference type="EMBL" id="SNWI01000001">
    <property type="protein sequence ID" value="TDO05355.1"/>
    <property type="molecule type" value="Genomic_DNA"/>
</dbReference>
<dbReference type="InterPro" id="IPR011990">
    <property type="entry name" value="TPR-like_helical_dom_sf"/>
</dbReference>
<keyword evidence="3" id="KW-0732">Signal</keyword>
<dbReference type="Proteomes" id="UP000294848">
    <property type="component" value="Unassembled WGS sequence"/>
</dbReference>
<dbReference type="Pfam" id="PF07980">
    <property type="entry name" value="SusD_RagB"/>
    <property type="match status" value="1"/>
</dbReference>
<dbReference type="Gene3D" id="1.25.40.390">
    <property type="match status" value="1"/>
</dbReference>
<dbReference type="GO" id="GO:0009279">
    <property type="term" value="C:cell outer membrane"/>
    <property type="evidence" value="ECO:0007669"/>
    <property type="project" value="UniProtKB-SubCell"/>
</dbReference>
<evidence type="ECO:0000313" key="8">
    <source>
        <dbReference type="EMBL" id="TDO05355.1"/>
    </source>
</evidence>
<evidence type="ECO:0000259" key="7">
    <source>
        <dbReference type="Pfam" id="PF14322"/>
    </source>
</evidence>
<dbReference type="SUPFAM" id="SSF48452">
    <property type="entry name" value="TPR-like"/>
    <property type="match status" value="1"/>
</dbReference>
<comment type="subcellular location">
    <subcellularLocation>
        <location evidence="1">Cell outer membrane</location>
    </subcellularLocation>
</comment>
<dbReference type="Pfam" id="PF14322">
    <property type="entry name" value="SusD-like_3"/>
    <property type="match status" value="1"/>
</dbReference>
<protein>
    <submittedName>
        <fullName evidence="8">Putative outer membrane starch-binding protein</fullName>
    </submittedName>
</protein>
<comment type="similarity">
    <text evidence="2">Belongs to the SusD family.</text>
</comment>
<proteinExistence type="inferred from homology"/>
<evidence type="ECO:0000256" key="2">
    <source>
        <dbReference type="ARBA" id="ARBA00006275"/>
    </source>
</evidence>
<feature type="domain" description="SusD-like N-terminal" evidence="7">
    <location>
        <begin position="94"/>
        <end position="234"/>
    </location>
</feature>
<dbReference type="CDD" id="cd08977">
    <property type="entry name" value="SusD"/>
    <property type="match status" value="1"/>
</dbReference>